<feature type="region of interest" description="Disordered" evidence="1">
    <location>
        <begin position="119"/>
        <end position="176"/>
    </location>
</feature>
<dbReference type="AlphaFoldDB" id="A0A0L0FCN8"/>
<name>A0A0L0FCN8_9EUKA</name>
<feature type="compositionally biased region" description="Low complexity" evidence="1">
    <location>
        <begin position="11"/>
        <end position="30"/>
    </location>
</feature>
<evidence type="ECO:0000256" key="1">
    <source>
        <dbReference type="SAM" id="MobiDB-lite"/>
    </source>
</evidence>
<protein>
    <submittedName>
        <fullName evidence="2">Uncharacterized protein</fullName>
    </submittedName>
</protein>
<accession>A0A0L0FCN8</accession>
<evidence type="ECO:0000313" key="2">
    <source>
        <dbReference type="EMBL" id="KNC73833.1"/>
    </source>
</evidence>
<feature type="compositionally biased region" description="Basic and acidic residues" evidence="1">
    <location>
        <begin position="138"/>
        <end position="148"/>
    </location>
</feature>
<feature type="non-terminal residue" evidence="2">
    <location>
        <position position="1"/>
    </location>
</feature>
<gene>
    <name evidence="2" type="ORF">SARC_13609</name>
</gene>
<dbReference type="Proteomes" id="UP000054560">
    <property type="component" value="Unassembled WGS sequence"/>
</dbReference>
<dbReference type="GeneID" id="25914113"/>
<keyword evidence="3" id="KW-1185">Reference proteome</keyword>
<proteinExistence type="predicted"/>
<dbReference type="EMBL" id="KQ245089">
    <property type="protein sequence ID" value="KNC73833.1"/>
    <property type="molecule type" value="Genomic_DNA"/>
</dbReference>
<feature type="region of interest" description="Disordered" evidence="1">
    <location>
        <begin position="1"/>
        <end position="30"/>
    </location>
</feature>
<dbReference type="RefSeq" id="XP_014147735.1">
    <property type="nucleotide sequence ID" value="XM_014292260.1"/>
</dbReference>
<reference evidence="2 3" key="1">
    <citation type="submission" date="2011-02" db="EMBL/GenBank/DDBJ databases">
        <title>The Genome Sequence of Sphaeroforma arctica JP610.</title>
        <authorList>
            <consortium name="The Broad Institute Genome Sequencing Platform"/>
            <person name="Russ C."/>
            <person name="Cuomo C."/>
            <person name="Young S.K."/>
            <person name="Zeng Q."/>
            <person name="Gargeya S."/>
            <person name="Alvarado L."/>
            <person name="Berlin A."/>
            <person name="Chapman S.B."/>
            <person name="Chen Z."/>
            <person name="Freedman E."/>
            <person name="Gellesch M."/>
            <person name="Goldberg J."/>
            <person name="Griggs A."/>
            <person name="Gujja S."/>
            <person name="Heilman E."/>
            <person name="Heiman D."/>
            <person name="Howarth C."/>
            <person name="Mehta T."/>
            <person name="Neiman D."/>
            <person name="Pearson M."/>
            <person name="Roberts A."/>
            <person name="Saif S."/>
            <person name="Shea T."/>
            <person name="Shenoy N."/>
            <person name="Sisk P."/>
            <person name="Stolte C."/>
            <person name="Sykes S."/>
            <person name="White J."/>
            <person name="Yandava C."/>
            <person name="Burger G."/>
            <person name="Gray M.W."/>
            <person name="Holland P.W.H."/>
            <person name="King N."/>
            <person name="Lang F.B.F."/>
            <person name="Roger A.J."/>
            <person name="Ruiz-Trillo I."/>
            <person name="Haas B."/>
            <person name="Nusbaum C."/>
            <person name="Birren B."/>
        </authorList>
    </citation>
    <scope>NUCLEOTIDE SEQUENCE [LARGE SCALE GENOMIC DNA]</scope>
    <source>
        <strain evidence="2 3">JP610</strain>
    </source>
</reference>
<sequence length="304" mass="33073">QPASDRAITRNGNAPNNTQQNNGFNYSINSSNKSKSINRINISAQLGLNGVGERGGVIEDNPKPMTRIRVDGVLVMAKDKPLRLMDAERAMRELGVPSHELGFECRWPLRDHSANAQKSITDTQEQAENRPPHMGTSPERHVKREHADTPLGVAMDTDPDTDQPGHISGEQVDTTDSTYDRIGALGLRDGSQVGGLQEAGVAVGDGLSTASSVLPNTANGTVTESEGRGVIGEAMRVLRQTLPVGLHSRLRLINDTIHYESMTLSLDESINQLVVCWAYKDDTVVEHLLPQVRQSLAQYIVVQS</sequence>
<organism evidence="2 3">
    <name type="scientific">Sphaeroforma arctica JP610</name>
    <dbReference type="NCBI Taxonomy" id="667725"/>
    <lineage>
        <taxon>Eukaryota</taxon>
        <taxon>Ichthyosporea</taxon>
        <taxon>Ichthyophonida</taxon>
        <taxon>Sphaeroforma</taxon>
    </lineage>
</organism>
<evidence type="ECO:0000313" key="3">
    <source>
        <dbReference type="Proteomes" id="UP000054560"/>
    </source>
</evidence>